<dbReference type="RefSeq" id="WP_042228045.1">
    <property type="nucleotide sequence ID" value="NZ_CP026520.1"/>
</dbReference>
<dbReference type="Pfam" id="PF07728">
    <property type="entry name" value="AAA_5"/>
    <property type="match status" value="1"/>
</dbReference>
<dbReference type="KEGG" id="pchi:PC41400_13330"/>
<dbReference type="GeneID" id="95375795"/>
<reference evidence="3 4" key="1">
    <citation type="submission" date="2018-01" db="EMBL/GenBank/DDBJ databases">
        <title>The whole genome sequencing and assembly of Paenibacillus chitinolyticus KCCM 41400 strain.</title>
        <authorList>
            <person name="Kim J.-Y."/>
            <person name="Park M.-K."/>
            <person name="Lee Y.-J."/>
            <person name="Yi H."/>
            <person name="Bahn Y.-S."/>
            <person name="Kim J.F."/>
            <person name="Lee D.-W."/>
        </authorList>
    </citation>
    <scope>NUCLEOTIDE SEQUENCE [LARGE SCALE GENOMIC DNA]</scope>
    <source>
        <strain evidence="3 4">KCCM 41400</strain>
    </source>
</reference>
<name>A0A410WW78_9BACL</name>
<dbReference type="Gene3D" id="3.40.50.300">
    <property type="entry name" value="P-loop containing nucleotide triphosphate hydrolases"/>
    <property type="match status" value="1"/>
</dbReference>
<dbReference type="Proteomes" id="UP001527202">
    <property type="component" value="Unassembled WGS sequence"/>
</dbReference>
<accession>A0A410WW78</accession>
<evidence type="ECO:0000313" key="4">
    <source>
        <dbReference type="Proteomes" id="UP000288943"/>
    </source>
</evidence>
<dbReference type="EMBL" id="CP026520">
    <property type="protein sequence ID" value="QAV18604.1"/>
    <property type="molecule type" value="Genomic_DNA"/>
</dbReference>
<dbReference type="InterPro" id="IPR050764">
    <property type="entry name" value="CbbQ/NirQ/NorQ/GpvN"/>
</dbReference>
<feature type="domain" description="AAA+ ATPase" evidence="1">
    <location>
        <begin position="64"/>
        <end position="215"/>
    </location>
</feature>
<dbReference type="Proteomes" id="UP000288943">
    <property type="component" value="Chromosome"/>
</dbReference>
<dbReference type="GO" id="GO:0016887">
    <property type="term" value="F:ATP hydrolysis activity"/>
    <property type="evidence" value="ECO:0007669"/>
    <property type="project" value="InterPro"/>
</dbReference>
<evidence type="ECO:0000313" key="5">
    <source>
        <dbReference type="Proteomes" id="UP001527202"/>
    </source>
</evidence>
<evidence type="ECO:0000313" key="3">
    <source>
        <dbReference type="EMBL" id="QAV18604.1"/>
    </source>
</evidence>
<dbReference type="InterPro" id="IPR011704">
    <property type="entry name" value="ATPase_dyneun-rel_AAA"/>
</dbReference>
<dbReference type="InterPro" id="IPR003593">
    <property type="entry name" value="AAA+_ATPase"/>
</dbReference>
<reference evidence="2 5" key="2">
    <citation type="submission" date="2022-05" db="EMBL/GenBank/DDBJ databases">
        <title>Genome Sequencing of Bee-Associated Microbes.</title>
        <authorList>
            <person name="Dunlap C."/>
        </authorList>
    </citation>
    <scope>NUCLEOTIDE SEQUENCE [LARGE SCALE GENOMIC DNA]</scope>
    <source>
        <strain evidence="2 5">NRRL B-23120</strain>
    </source>
</reference>
<dbReference type="AlphaFoldDB" id="A0A410WW78"/>
<protein>
    <submittedName>
        <fullName evidence="3">MoxR family ATPase</fullName>
    </submittedName>
</protein>
<dbReference type="PANTHER" id="PTHR42759">
    <property type="entry name" value="MOXR FAMILY PROTEIN"/>
    <property type="match status" value="1"/>
</dbReference>
<dbReference type="CDD" id="cd00009">
    <property type="entry name" value="AAA"/>
    <property type="match status" value="1"/>
</dbReference>
<dbReference type="SMART" id="SM00382">
    <property type="entry name" value="AAA"/>
    <property type="match status" value="1"/>
</dbReference>
<dbReference type="PANTHER" id="PTHR42759:SF1">
    <property type="entry name" value="MAGNESIUM-CHELATASE SUBUNIT CHLD"/>
    <property type="match status" value="1"/>
</dbReference>
<dbReference type="OrthoDB" id="9808317at2"/>
<evidence type="ECO:0000259" key="1">
    <source>
        <dbReference type="SMART" id="SM00382"/>
    </source>
</evidence>
<dbReference type="GO" id="GO:0005524">
    <property type="term" value="F:ATP binding"/>
    <property type="evidence" value="ECO:0007669"/>
    <property type="project" value="InterPro"/>
</dbReference>
<sequence>MNSTPADFMRQWELPESITNRLLTLRGRIESGQLAEEQLRLIGKPGFVPAQPEVLTDAIIALALGKPVLLKGPTGSGKTKLAEHLSFLTGQPMHSVNCSTDLDAEALLGFKTLSRSGEGTTIEFVPGPVITAMKAGHILYIDEVNMAKPETLPLINGVLDHRRTLTNPFTGETVTAHEDFRVIAAINEGYIGTVPLNEALKNRFVAVDVPYLQGDALLGLLTERTELRDTRLLEAFAALSADLLALVQMGQLSDEAASVRALLDACDLAAFMPPRRAVERAIAAKLEDERERAAVRNVAETLF</sequence>
<proteinExistence type="predicted"/>
<organism evidence="3 4">
    <name type="scientific">Paenibacillus chitinolyticus</name>
    <dbReference type="NCBI Taxonomy" id="79263"/>
    <lineage>
        <taxon>Bacteria</taxon>
        <taxon>Bacillati</taxon>
        <taxon>Bacillota</taxon>
        <taxon>Bacilli</taxon>
        <taxon>Bacillales</taxon>
        <taxon>Paenibacillaceae</taxon>
        <taxon>Paenibacillus</taxon>
    </lineage>
</organism>
<dbReference type="InterPro" id="IPR027417">
    <property type="entry name" value="P-loop_NTPase"/>
</dbReference>
<dbReference type="EMBL" id="JAMDMJ010000023">
    <property type="protein sequence ID" value="MCY9597617.1"/>
    <property type="molecule type" value="Genomic_DNA"/>
</dbReference>
<keyword evidence="5" id="KW-1185">Reference proteome</keyword>
<evidence type="ECO:0000313" key="2">
    <source>
        <dbReference type="EMBL" id="MCY9597617.1"/>
    </source>
</evidence>
<dbReference type="SUPFAM" id="SSF52540">
    <property type="entry name" value="P-loop containing nucleoside triphosphate hydrolases"/>
    <property type="match status" value="1"/>
</dbReference>
<gene>
    <name evidence="2" type="ORF">M5X16_17785</name>
    <name evidence="3" type="ORF">PC41400_13330</name>
</gene>